<feature type="chain" id="PRO_5037885686" description="Peritrophin type-A domain protein 2" evidence="1">
    <location>
        <begin position="19"/>
        <end position="118"/>
    </location>
</feature>
<evidence type="ECO:0000313" key="3">
    <source>
        <dbReference type="Proteomes" id="UP000791440"/>
    </source>
</evidence>
<reference evidence="2" key="1">
    <citation type="journal article" date="2016" name="Insect Biochem. Mol. Biol.">
        <title>Multifaceted biological insights from a draft genome sequence of the tobacco hornworm moth, Manduca sexta.</title>
        <authorList>
            <person name="Kanost M.R."/>
            <person name="Arrese E.L."/>
            <person name="Cao X."/>
            <person name="Chen Y.R."/>
            <person name="Chellapilla S."/>
            <person name="Goldsmith M.R."/>
            <person name="Grosse-Wilde E."/>
            <person name="Heckel D.G."/>
            <person name="Herndon N."/>
            <person name="Jiang H."/>
            <person name="Papanicolaou A."/>
            <person name="Qu J."/>
            <person name="Soulages J.L."/>
            <person name="Vogel H."/>
            <person name="Walters J."/>
            <person name="Waterhouse R.M."/>
            <person name="Ahn S.J."/>
            <person name="Almeida F.C."/>
            <person name="An C."/>
            <person name="Aqrawi P."/>
            <person name="Bretschneider A."/>
            <person name="Bryant W.B."/>
            <person name="Bucks S."/>
            <person name="Chao H."/>
            <person name="Chevignon G."/>
            <person name="Christen J.M."/>
            <person name="Clarke D.F."/>
            <person name="Dittmer N.T."/>
            <person name="Ferguson L.C.F."/>
            <person name="Garavelou S."/>
            <person name="Gordon K.H.J."/>
            <person name="Gunaratna R.T."/>
            <person name="Han Y."/>
            <person name="Hauser F."/>
            <person name="He Y."/>
            <person name="Heidel-Fischer H."/>
            <person name="Hirsh A."/>
            <person name="Hu Y."/>
            <person name="Jiang H."/>
            <person name="Kalra D."/>
            <person name="Klinner C."/>
            <person name="Konig C."/>
            <person name="Kovar C."/>
            <person name="Kroll A.R."/>
            <person name="Kuwar S.S."/>
            <person name="Lee S.L."/>
            <person name="Lehman R."/>
            <person name="Li K."/>
            <person name="Li Z."/>
            <person name="Liang H."/>
            <person name="Lovelace S."/>
            <person name="Lu Z."/>
            <person name="Mansfield J.H."/>
            <person name="McCulloch K.J."/>
            <person name="Mathew T."/>
            <person name="Morton B."/>
            <person name="Muzny D.M."/>
            <person name="Neunemann D."/>
            <person name="Ongeri F."/>
            <person name="Pauchet Y."/>
            <person name="Pu L.L."/>
            <person name="Pyrousis I."/>
            <person name="Rao X.J."/>
            <person name="Redding A."/>
            <person name="Roesel C."/>
            <person name="Sanchez-Gracia A."/>
            <person name="Schaack S."/>
            <person name="Shukla A."/>
            <person name="Tetreau G."/>
            <person name="Wang Y."/>
            <person name="Xiong G.H."/>
            <person name="Traut W."/>
            <person name="Walsh T.K."/>
            <person name="Worley K.C."/>
            <person name="Wu D."/>
            <person name="Wu W."/>
            <person name="Wu Y.Q."/>
            <person name="Zhang X."/>
            <person name="Zou Z."/>
            <person name="Zucker H."/>
            <person name="Briscoe A.D."/>
            <person name="Burmester T."/>
            <person name="Clem R.J."/>
            <person name="Feyereisen R."/>
            <person name="Grimmelikhuijzen C.J.P."/>
            <person name="Hamodrakas S.J."/>
            <person name="Hansson B.S."/>
            <person name="Huguet E."/>
            <person name="Jermiin L.S."/>
            <person name="Lan Q."/>
            <person name="Lehman H.K."/>
            <person name="Lorenzen M."/>
            <person name="Merzendorfer H."/>
            <person name="Michalopoulos I."/>
            <person name="Morton D.B."/>
            <person name="Muthukrishnan S."/>
            <person name="Oakeshott J.G."/>
            <person name="Palmer W."/>
            <person name="Park Y."/>
            <person name="Passarelli A.L."/>
            <person name="Rozas J."/>
            <person name="Schwartz L.M."/>
            <person name="Smith W."/>
            <person name="Southgate A."/>
            <person name="Vilcinskas A."/>
            <person name="Vogt R."/>
            <person name="Wang P."/>
            <person name="Werren J."/>
            <person name="Yu X.Q."/>
            <person name="Zhou J.J."/>
            <person name="Brown S.J."/>
            <person name="Scherer S.E."/>
            <person name="Richards S."/>
            <person name="Blissard G.W."/>
        </authorList>
    </citation>
    <scope>NUCLEOTIDE SEQUENCE</scope>
</reference>
<dbReference type="Proteomes" id="UP000791440">
    <property type="component" value="Unassembled WGS sequence"/>
</dbReference>
<dbReference type="EMBL" id="JH668301">
    <property type="protein sequence ID" value="KAG6443382.1"/>
    <property type="molecule type" value="Genomic_DNA"/>
</dbReference>
<dbReference type="AlphaFoldDB" id="A0A921YQ59"/>
<accession>A0A921YQ59</accession>
<proteinExistence type="predicted"/>
<evidence type="ECO:0008006" key="4">
    <source>
        <dbReference type="Google" id="ProtNLM"/>
    </source>
</evidence>
<evidence type="ECO:0000313" key="2">
    <source>
        <dbReference type="EMBL" id="KAG6443382.1"/>
    </source>
</evidence>
<sequence>MASKVVLAICLMVAVASAVPQPGGAWGGGGWGGAGWGGAGGVNPWIPPWIASSPWYPQWSPCTTIGSACVDCNTKLVCTKVGGLVRACSDPTLPYCNLGECSATPSAECAPEPVPAAV</sequence>
<reference evidence="2" key="2">
    <citation type="submission" date="2020-12" db="EMBL/GenBank/DDBJ databases">
        <authorList>
            <person name="Kanost M."/>
        </authorList>
    </citation>
    <scope>NUCLEOTIDE SEQUENCE</scope>
</reference>
<gene>
    <name evidence="2" type="ORF">O3G_MSEX002800</name>
</gene>
<organism evidence="2 3">
    <name type="scientific">Manduca sexta</name>
    <name type="common">Tobacco hawkmoth</name>
    <name type="synonym">Tobacco hornworm</name>
    <dbReference type="NCBI Taxonomy" id="7130"/>
    <lineage>
        <taxon>Eukaryota</taxon>
        <taxon>Metazoa</taxon>
        <taxon>Ecdysozoa</taxon>
        <taxon>Arthropoda</taxon>
        <taxon>Hexapoda</taxon>
        <taxon>Insecta</taxon>
        <taxon>Pterygota</taxon>
        <taxon>Neoptera</taxon>
        <taxon>Endopterygota</taxon>
        <taxon>Lepidoptera</taxon>
        <taxon>Glossata</taxon>
        <taxon>Ditrysia</taxon>
        <taxon>Bombycoidea</taxon>
        <taxon>Sphingidae</taxon>
        <taxon>Sphinginae</taxon>
        <taxon>Sphingini</taxon>
        <taxon>Manduca</taxon>
    </lineage>
</organism>
<protein>
    <recommendedName>
        <fullName evidence="4">Peritrophin type-A domain protein 2</fullName>
    </recommendedName>
</protein>
<keyword evidence="1" id="KW-0732">Signal</keyword>
<evidence type="ECO:0000256" key="1">
    <source>
        <dbReference type="SAM" id="SignalP"/>
    </source>
</evidence>
<keyword evidence="3" id="KW-1185">Reference proteome</keyword>
<comment type="caution">
    <text evidence="2">The sequence shown here is derived from an EMBL/GenBank/DDBJ whole genome shotgun (WGS) entry which is preliminary data.</text>
</comment>
<name>A0A921YQ59_MANSE</name>
<feature type="signal peptide" evidence="1">
    <location>
        <begin position="1"/>
        <end position="18"/>
    </location>
</feature>